<evidence type="ECO:0000313" key="1">
    <source>
        <dbReference type="EMBL" id="KRP94064.1"/>
    </source>
</evidence>
<comment type="caution">
    <text evidence="1">The sequence shown here is derived from an EMBL/GenBank/DDBJ whole genome shotgun (WGS) entry which is preliminary data.</text>
</comment>
<organism evidence="1 2">
    <name type="scientific">Bradyrhizobium yuanmingense</name>
    <dbReference type="NCBI Taxonomy" id="108015"/>
    <lineage>
        <taxon>Bacteria</taxon>
        <taxon>Pseudomonadati</taxon>
        <taxon>Pseudomonadota</taxon>
        <taxon>Alphaproteobacteria</taxon>
        <taxon>Hyphomicrobiales</taxon>
        <taxon>Nitrobacteraceae</taxon>
        <taxon>Bradyrhizobium</taxon>
    </lineage>
</organism>
<accession>A0A0R3C8N4</accession>
<proteinExistence type="predicted"/>
<dbReference type="RefSeq" id="WP_057028137.1">
    <property type="nucleotide sequence ID" value="NZ_CP104173.1"/>
</dbReference>
<gene>
    <name evidence="1" type="ORF">AOQ72_22740</name>
</gene>
<reference evidence="1 2" key="1">
    <citation type="submission" date="2015-09" db="EMBL/GenBank/DDBJ databases">
        <title>Draft Genome Sequence of the Strain BR 3267 (Bradyrhizobium yuanmingense) recommended as inoculant for cowpea in Brazil.</title>
        <authorList>
            <person name="Simoes-Araujo J.L."/>
            <person name="Zilli J.E."/>
        </authorList>
    </citation>
    <scope>NUCLEOTIDE SEQUENCE [LARGE SCALE GENOMIC DNA]</scope>
    <source>
        <strain evidence="1 2">BR3267</strain>
    </source>
</reference>
<dbReference type="OrthoDB" id="8139579at2"/>
<evidence type="ECO:0000313" key="2">
    <source>
        <dbReference type="Proteomes" id="UP000051380"/>
    </source>
</evidence>
<dbReference type="AlphaFoldDB" id="A0A0R3C8N4"/>
<dbReference type="GeneID" id="93179876"/>
<dbReference type="Proteomes" id="UP000051380">
    <property type="component" value="Unassembled WGS sequence"/>
</dbReference>
<name>A0A0R3C8N4_9BRAD</name>
<sequence>MAASDLRDLLERAQTWPEEAQNELVAIASEIESELLGGEYVATQEELRSIDAALASIDRGEFATDAEVAEVFAKFRRG</sequence>
<dbReference type="EMBL" id="LJYF01000029">
    <property type="protein sequence ID" value="KRP94064.1"/>
    <property type="molecule type" value="Genomic_DNA"/>
</dbReference>
<protein>
    <submittedName>
        <fullName evidence="1">Uncharacterized protein</fullName>
    </submittedName>
</protein>